<dbReference type="EMBL" id="BSPC01000022">
    <property type="protein sequence ID" value="GLS19415.1"/>
    <property type="molecule type" value="Genomic_DNA"/>
</dbReference>
<keyword evidence="4" id="KW-1185">Reference proteome</keyword>
<dbReference type="Gene3D" id="1.10.10.10">
    <property type="entry name" value="Winged helix-like DNA-binding domain superfamily/Winged helix DNA-binding domain"/>
    <property type="match status" value="1"/>
</dbReference>
<dbReference type="Pfam" id="PF01418">
    <property type="entry name" value="HTH_6"/>
    <property type="match status" value="1"/>
</dbReference>
<comment type="caution">
    <text evidence="3">The sequence shown here is derived from an EMBL/GenBank/DDBJ whole genome shotgun (WGS) entry which is preliminary data.</text>
</comment>
<dbReference type="InterPro" id="IPR046348">
    <property type="entry name" value="SIS_dom_sf"/>
</dbReference>
<dbReference type="InterPro" id="IPR036388">
    <property type="entry name" value="WH-like_DNA-bd_sf"/>
</dbReference>
<dbReference type="Proteomes" id="UP001156882">
    <property type="component" value="Unassembled WGS sequence"/>
</dbReference>
<proteinExistence type="predicted"/>
<reference evidence="4" key="1">
    <citation type="journal article" date="2019" name="Int. J. Syst. Evol. Microbiol.">
        <title>The Global Catalogue of Microorganisms (GCM) 10K type strain sequencing project: providing services to taxonomists for standard genome sequencing and annotation.</title>
        <authorList>
            <consortium name="The Broad Institute Genomics Platform"/>
            <consortium name="The Broad Institute Genome Sequencing Center for Infectious Disease"/>
            <person name="Wu L."/>
            <person name="Ma J."/>
        </authorList>
    </citation>
    <scope>NUCLEOTIDE SEQUENCE [LARGE SCALE GENOMIC DNA]</scope>
    <source>
        <strain evidence="4">NBRC 101365</strain>
    </source>
</reference>
<feature type="domain" description="HTH rpiR-type" evidence="1">
    <location>
        <begin position="5"/>
        <end position="81"/>
    </location>
</feature>
<dbReference type="SUPFAM" id="SSF46689">
    <property type="entry name" value="Homeodomain-like"/>
    <property type="match status" value="1"/>
</dbReference>
<evidence type="ECO:0000259" key="2">
    <source>
        <dbReference type="PROSITE" id="PS51464"/>
    </source>
</evidence>
<evidence type="ECO:0000313" key="4">
    <source>
        <dbReference type="Proteomes" id="UP001156882"/>
    </source>
</evidence>
<dbReference type="InterPro" id="IPR047640">
    <property type="entry name" value="RpiR-like"/>
</dbReference>
<protein>
    <submittedName>
        <fullName evidence="3">Transcriptional regulator</fullName>
    </submittedName>
</protein>
<dbReference type="PANTHER" id="PTHR30514:SF18">
    <property type="entry name" value="RPIR-FAMILY TRANSCRIPTIONAL REGULATOR"/>
    <property type="match status" value="1"/>
</dbReference>
<dbReference type="Gene3D" id="3.40.50.10490">
    <property type="entry name" value="Glucose-6-phosphate isomerase like protein, domain 1"/>
    <property type="match status" value="1"/>
</dbReference>
<evidence type="ECO:0000259" key="1">
    <source>
        <dbReference type="PROSITE" id="PS51071"/>
    </source>
</evidence>
<dbReference type="RefSeq" id="WP_284312342.1">
    <property type="nucleotide sequence ID" value="NZ_BSPC01000022.1"/>
</dbReference>
<sequence>MSVSPSFDERVAERLESMSPAEQRVVRYFQDNREEVLIASAAALAEKAETSDATVVRATKALGFAGLEELRRTLAAELRNSLSPAERLSRTLGEVGGSLPAAFETTLETQIQSLADLRRTITPELFQAAIEGMIGAKRVLVFGLGPSSAVADYLVFQLSRFGLEAAGLSNTGLLFADDLRRLRAGDFVVMLAYGRVYTELSALLDEIRRLRLGSLLLTDTLAAMLQHRVGIVLPVARGRADMLSLHTATLGLIETLLVGIASQRPAETLANLRALNEAREKLAGKAMDLPVSPEGGAKPRTP</sequence>
<dbReference type="InterPro" id="IPR001347">
    <property type="entry name" value="SIS_dom"/>
</dbReference>
<dbReference type="CDD" id="cd04795">
    <property type="entry name" value="SIS"/>
    <property type="match status" value="1"/>
</dbReference>
<evidence type="ECO:0000313" key="3">
    <source>
        <dbReference type="EMBL" id="GLS19415.1"/>
    </source>
</evidence>
<gene>
    <name evidence="3" type="ORF">GCM10007874_24320</name>
</gene>
<dbReference type="PROSITE" id="PS51071">
    <property type="entry name" value="HTH_RPIR"/>
    <property type="match status" value="1"/>
</dbReference>
<dbReference type="InterPro" id="IPR000281">
    <property type="entry name" value="HTH_RpiR"/>
</dbReference>
<dbReference type="PROSITE" id="PS51464">
    <property type="entry name" value="SIS"/>
    <property type="match status" value="1"/>
</dbReference>
<accession>A0ABQ6CGY8</accession>
<name>A0ABQ6CGY8_9HYPH</name>
<feature type="domain" description="SIS" evidence="2">
    <location>
        <begin position="129"/>
        <end position="266"/>
    </location>
</feature>
<dbReference type="PANTHER" id="PTHR30514">
    <property type="entry name" value="GLUCOKINASE"/>
    <property type="match status" value="1"/>
</dbReference>
<dbReference type="SUPFAM" id="SSF53697">
    <property type="entry name" value="SIS domain"/>
    <property type="match status" value="1"/>
</dbReference>
<dbReference type="InterPro" id="IPR009057">
    <property type="entry name" value="Homeodomain-like_sf"/>
</dbReference>
<organism evidence="3 4">
    <name type="scientific">Labrys miyagiensis</name>
    <dbReference type="NCBI Taxonomy" id="346912"/>
    <lineage>
        <taxon>Bacteria</taxon>
        <taxon>Pseudomonadati</taxon>
        <taxon>Pseudomonadota</taxon>
        <taxon>Alphaproteobacteria</taxon>
        <taxon>Hyphomicrobiales</taxon>
        <taxon>Xanthobacteraceae</taxon>
        <taxon>Labrys</taxon>
    </lineage>
</organism>